<accession>A0A4Z0R6L6</accession>
<organism evidence="1 2">
    <name type="scientific">Desulfosporosinus fructosivorans</name>
    <dbReference type="NCBI Taxonomy" id="2018669"/>
    <lineage>
        <taxon>Bacteria</taxon>
        <taxon>Bacillati</taxon>
        <taxon>Bacillota</taxon>
        <taxon>Clostridia</taxon>
        <taxon>Eubacteriales</taxon>
        <taxon>Desulfitobacteriaceae</taxon>
        <taxon>Desulfosporosinus</taxon>
    </lineage>
</organism>
<dbReference type="RefSeq" id="WP_135546988.1">
    <property type="nucleotide sequence ID" value="NZ_SPQQ01000003.1"/>
</dbReference>
<dbReference type="Pfam" id="PF11148">
    <property type="entry name" value="DUF2922"/>
    <property type="match status" value="1"/>
</dbReference>
<sequence length="79" mass="8516">MAVTTNRTARLTFTTTGGNAFSLTVPQPRENIQLAETMEVMNLLIAGGIFLTTNGTLTGVRDIKVIETTTDDLYDPPQG</sequence>
<comment type="caution">
    <text evidence="1">The sequence shown here is derived from an EMBL/GenBank/DDBJ whole genome shotgun (WGS) entry which is preliminary data.</text>
</comment>
<evidence type="ECO:0000313" key="1">
    <source>
        <dbReference type="EMBL" id="TGE38692.1"/>
    </source>
</evidence>
<proteinExistence type="predicted"/>
<dbReference type="OrthoDB" id="9795264at2"/>
<reference evidence="1 2" key="1">
    <citation type="submission" date="2019-03" db="EMBL/GenBank/DDBJ databases">
        <title>Draft Genome Sequence of Desulfosporosinus fructosivorans Strain 63.6F, Isolated from Marine Sediment in the Baltic Sea.</title>
        <authorList>
            <person name="Hausmann B."/>
            <person name="Vandieken V."/>
            <person name="Pjevac P."/>
            <person name="Schreck K."/>
            <person name="Herbold C.W."/>
            <person name="Loy A."/>
        </authorList>
    </citation>
    <scope>NUCLEOTIDE SEQUENCE [LARGE SCALE GENOMIC DNA]</scope>
    <source>
        <strain evidence="1 2">63.6F</strain>
    </source>
</reference>
<gene>
    <name evidence="1" type="ORF">E4K67_11855</name>
</gene>
<dbReference type="Proteomes" id="UP000298460">
    <property type="component" value="Unassembled WGS sequence"/>
</dbReference>
<evidence type="ECO:0000313" key="2">
    <source>
        <dbReference type="Proteomes" id="UP000298460"/>
    </source>
</evidence>
<dbReference type="InterPro" id="IPR021321">
    <property type="entry name" value="DUF2922"/>
</dbReference>
<name>A0A4Z0R6L6_9FIRM</name>
<dbReference type="EMBL" id="SPQQ01000003">
    <property type="protein sequence ID" value="TGE38692.1"/>
    <property type="molecule type" value="Genomic_DNA"/>
</dbReference>
<keyword evidence="2" id="KW-1185">Reference proteome</keyword>
<protein>
    <submittedName>
        <fullName evidence="1">DUF2922 domain-containing protein</fullName>
    </submittedName>
</protein>
<dbReference type="AlphaFoldDB" id="A0A4Z0R6L6"/>